<protein>
    <submittedName>
        <fullName evidence="2">GCN5-related N-acetyltransferase</fullName>
    </submittedName>
</protein>
<dbReference type="InterPro" id="IPR000182">
    <property type="entry name" value="GNAT_dom"/>
</dbReference>
<dbReference type="EMBL" id="CAACVJ010000345">
    <property type="protein sequence ID" value="VEP16133.1"/>
    <property type="molecule type" value="Genomic_DNA"/>
</dbReference>
<dbReference type="GO" id="GO:0016747">
    <property type="term" value="F:acyltransferase activity, transferring groups other than amino-acyl groups"/>
    <property type="evidence" value="ECO:0007669"/>
    <property type="project" value="InterPro"/>
</dbReference>
<sequence>MQDAVVIQEQQSIIGFLKIVPKTKNLYLGEIQIKNLYQNQGIGTKILQSVIEQNQFKYQSIWLQVLKGNPAIRLYQSLGFKIFAETKTHYKMQLI</sequence>
<evidence type="ECO:0000313" key="3">
    <source>
        <dbReference type="Proteomes" id="UP000320055"/>
    </source>
</evidence>
<dbReference type="Proteomes" id="UP000320055">
    <property type="component" value="Unassembled WGS sequence"/>
</dbReference>
<reference evidence="2 3" key="1">
    <citation type="submission" date="2019-01" db="EMBL/GenBank/DDBJ databases">
        <authorList>
            <person name="Brito A."/>
        </authorList>
    </citation>
    <scope>NUCLEOTIDE SEQUENCE [LARGE SCALE GENOMIC DNA]</scope>
    <source>
        <strain evidence="2">1</strain>
    </source>
</reference>
<dbReference type="AlphaFoldDB" id="A0A563VXX9"/>
<proteinExistence type="predicted"/>
<dbReference type="RefSeq" id="WP_186376245.1">
    <property type="nucleotide sequence ID" value="NZ_LR214145.1"/>
</dbReference>
<evidence type="ECO:0000313" key="2">
    <source>
        <dbReference type="EMBL" id="VEP16133.1"/>
    </source>
</evidence>
<keyword evidence="3" id="KW-1185">Reference proteome</keyword>
<dbReference type="PROSITE" id="PS51186">
    <property type="entry name" value="GNAT"/>
    <property type="match status" value="1"/>
</dbReference>
<dbReference type="SUPFAM" id="SSF55729">
    <property type="entry name" value="Acyl-CoA N-acyltransferases (Nat)"/>
    <property type="match status" value="1"/>
</dbReference>
<gene>
    <name evidence="2" type="ORF">H1P_4090005</name>
</gene>
<dbReference type="CDD" id="cd04301">
    <property type="entry name" value="NAT_SF"/>
    <property type="match status" value="1"/>
</dbReference>
<organism evidence="2 3">
    <name type="scientific">Hyella patelloides LEGE 07179</name>
    <dbReference type="NCBI Taxonomy" id="945734"/>
    <lineage>
        <taxon>Bacteria</taxon>
        <taxon>Bacillati</taxon>
        <taxon>Cyanobacteriota</taxon>
        <taxon>Cyanophyceae</taxon>
        <taxon>Pleurocapsales</taxon>
        <taxon>Hyellaceae</taxon>
        <taxon>Hyella</taxon>
    </lineage>
</organism>
<keyword evidence="2" id="KW-0808">Transferase</keyword>
<dbReference type="Gene3D" id="3.40.630.30">
    <property type="match status" value="1"/>
</dbReference>
<dbReference type="InterPro" id="IPR016181">
    <property type="entry name" value="Acyl_CoA_acyltransferase"/>
</dbReference>
<feature type="domain" description="N-acetyltransferase" evidence="1">
    <location>
        <begin position="1"/>
        <end position="95"/>
    </location>
</feature>
<name>A0A563VXX9_9CYAN</name>
<evidence type="ECO:0000259" key="1">
    <source>
        <dbReference type="PROSITE" id="PS51186"/>
    </source>
</evidence>
<dbReference type="Pfam" id="PF13508">
    <property type="entry name" value="Acetyltransf_7"/>
    <property type="match status" value="1"/>
</dbReference>
<accession>A0A563VXX9</accession>